<sequence length="135" mass="14732">MSAIYWTVYQPSTGRILELPKSIPDAYAQLYLGPDRHVIEGAWYPDRHYIGPVGGLERPPQATLLDVATILANGEDVATLSQLPDPCTIELYGPVRDTFAVEGGTLEFVADVPGRYELVVLAFPCLDHAVAIHAL</sequence>
<name>A0ABZ2F9F4_METCP</name>
<gene>
    <name evidence="2" type="ORF">N4J17_04725</name>
    <name evidence="1" type="ORF">N4J17_09610</name>
</gene>
<dbReference type="EMBL" id="CP104311">
    <property type="protein sequence ID" value="WWF02926.1"/>
    <property type="molecule type" value="Genomic_DNA"/>
</dbReference>
<proteinExistence type="predicted"/>
<dbReference type="RefSeq" id="WP_198321721.1">
    <property type="nucleotide sequence ID" value="NZ_CP104311.1"/>
</dbReference>
<dbReference type="Proteomes" id="UP001359308">
    <property type="component" value="Chromosome"/>
</dbReference>
<reference evidence="2 3" key="1">
    <citation type="submission" date="2022-09" db="EMBL/GenBank/DDBJ databases">
        <authorList>
            <person name="Giprobiosintez L."/>
        </authorList>
    </citation>
    <scope>NUCLEOTIDE SEQUENCE [LARGE SCALE GENOMIC DNA]</scope>
    <source>
        <strain evidence="2">VKPM-B-12549</strain>
        <strain evidence="3">VKPM-B-12549 (GBS-15)</strain>
    </source>
</reference>
<organism evidence="2 3">
    <name type="scientific">Methylococcus capsulatus</name>
    <dbReference type="NCBI Taxonomy" id="414"/>
    <lineage>
        <taxon>Bacteria</taxon>
        <taxon>Pseudomonadati</taxon>
        <taxon>Pseudomonadota</taxon>
        <taxon>Gammaproteobacteria</taxon>
        <taxon>Methylococcales</taxon>
        <taxon>Methylococcaceae</taxon>
        <taxon>Methylococcus</taxon>
    </lineage>
</organism>
<evidence type="ECO:0000313" key="2">
    <source>
        <dbReference type="EMBL" id="WWF02926.1"/>
    </source>
</evidence>
<keyword evidence="3" id="KW-1185">Reference proteome</keyword>
<protein>
    <submittedName>
        <fullName evidence="2">Uncharacterized protein</fullName>
    </submittedName>
</protein>
<evidence type="ECO:0000313" key="3">
    <source>
        <dbReference type="Proteomes" id="UP001359308"/>
    </source>
</evidence>
<accession>A0ABZ2F9F4</accession>
<evidence type="ECO:0000313" key="1">
    <source>
        <dbReference type="EMBL" id="WWF00738.1"/>
    </source>
</evidence>
<dbReference type="EMBL" id="CP104311">
    <property type="protein sequence ID" value="WWF00738.1"/>
    <property type="molecule type" value="Genomic_DNA"/>
</dbReference>